<dbReference type="InterPro" id="IPR046341">
    <property type="entry name" value="SET_dom_sf"/>
</dbReference>
<dbReference type="RefSeq" id="XP_021886461.1">
    <property type="nucleotide sequence ID" value="XM_022022418.1"/>
</dbReference>
<dbReference type="SUPFAM" id="SSF82199">
    <property type="entry name" value="SET domain"/>
    <property type="match status" value="1"/>
</dbReference>
<dbReference type="InParanoid" id="A0A1Y2H2L1"/>
<dbReference type="GO" id="GO:0005634">
    <property type="term" value="C:nucleus"/>
    <property type="evidence" value="ECO:0007669"/>
    <property type="project" value="TreeGrafter"/>
</dbReference>
<proteinExistence type="predicted"/>
<dbReference type="STRING" id="64571.A0A1Y2H2L1"/>
<dbReference type="InterPro" id="IPR050600">
    <property type="entry name" value="SETD3_SETD6_MTase"/>
</dbReference>
<keyword evidence="2" id="KW-1185">Reference proteome</keyword>
<reference evidence="1 2" key="1">
    <citation type="submission" date="2016-07" db="EMBL/GenBank/DDBJ databases">
        <title>Pervasive Adenine N6-methylation of Active Genes in Fungi.</title>
        <authorList>
            <consortium name="DOE Joint Genome Institute"/>
            <person name="Mondo S.J."/>
            <person name="Dannebaum R.O."/>
            <person name="Kuo R.C."/>
            <person name="Labutti K."/>
            <person name="Haridas S."/>
            <person name="Kuo A."/>
            <person name="Salamov A."/>
            <person name="Ahrendt S.R."/>
            <person name="Lipzen A."/>
            <person name="Sullivan W."/>
            <person name="Andreopoulos W.B."/>
            <person name="Clum A."/>
            <person name="Lindquist E."/>
            <person name="Daum C."/>
            <person name="Ramamoorthy G.K."/>
            <person name="Gryganskyi A."/>
            <person name="Culley D."/>
            <person name="Magnuson J.K."/>
            <person name="James T.Y."/>
            <person name="O'Malley M.A."/>
            <person name="Stajich J.E."/>
            <person name="Spatafora J.W."/>
            <person name="Visel A."/>
            <person name="Grigoriev I.V."/>
        </authorList>
    </citation>
    <scope>NUCLEOTIDE SEQUENCE [LARGE SCALE GENOMIC DNA]</scope>
    <source>
        <strain evidence="1 2">NRRL 3116</strain>
    </source>
</reference>
<dbReference type="Proteomes" id="UP000193648">
    <property type="component" value="Unassembled WGS sequence"/>
</dbReference>
<gene>
    <name evidence="1" type="ORF">BCR41DRAFT_344074</name>
</gene>
<organism evidence="1 2">
    <name type="scientific">Lobosporangium transversale</name>
    <dbReference type="NCBI Taxonomy" id="64571"/>
    <lineage>
        <taxon>Eukaryota</taxon>
        <taxon>Fungi</taxon>
        <taxon>Fungi incertae sedis</taxon>
        <taxon>Mucoromycota</taxon>
        <taxon>Mortierellomycotina</taxon>
        <taxon>Mortierellomycetes</taxon>
        <taxon>Mortierellales</taxon>
        <taxon>Mortierellaceae</taxon>
        <taxon>Lobosporangium</taxon>
    </lineage>
</organism>
<dbReference type="OrthoDB" id="441812at2759"/>
<dbReference type="GeneID" id="33564262"/>
<dbReference type="AlphaFoldDB" id="A0A1Y2H2L1"/>
<evidence type="ECO:0008006" key="3">
    <source>
        <dbReference type="Google" id="ProtNLM"/>
    </source>
</evidence>
<protein>
    <recommendedName>
        <fullName evidence="3">SET domain-containing protein</fullName>
    </recommendedName>
</protein>
<evidence type="ECO:0000313" key="1">
    <source>
        <dbReference type="EMBL" id="ORZ28788.1"/>
    </source>
</evidence>
<evidence type="ECO:0000313" key="2">
    <source>
        <dbReference type="Proteomes" id="UP000193648"/>
    </source>
</evidence>
<dbReference type="GO" id="GO:0016279">
    <property type="term" value="F:protein-lysine N-methyltransferase activity"/>
    <property type="evidence" value="ECO:0007669"/>
    <property type="project" value="TreeGrafter"/>
</dbReference>
<dbReference type="CDD" id="cd10527">
    <property type="entry name" value="SET_LSMT"/>
    <property type="match status" value="1"/>
</dbReference>
<comment type="caution">
    <text evidence="1">The sequence shown here is derived from an EMBL/GenBank/DDBJ whole genome shotgun (WGS) entry which is preliminary data.</text>
</comment>
<dbReference type="PANTHER" id="PTHR13271">
    <property type="entry name" value="UNCHARACTERIZED PUTATIVE METHYLTRANSFERASE"/>
    <property type="match status" value="1"/>
</dbReference>
<accession>A0A1Y2H2L1</accession>
<name>A0A1Y2H2L1_9FUNG</name>
<dbReference type="Gene3D" id="3.90.1410.10">
    <property type="entry name" value="set domain protein methyltransferase, domain 1"/>
    <property type="match status" value="1"/>
</dbReference>
<sequence length="618" mass="70430">MSPSLKNFRRWATEHSVRTVLEPHTSSGKGNGLFIDPAFVHQLKSEFKCGSEHEGELLFVPHDLIISRSRVLKLPCLALKRTFAVLSTDLLTERLVILLFLLYQRLLLDHGVCVLEEPLPTFDNTTPTNAENFSAASLFEPYIAMLPDVCTPVTLDPDLVRGYLAGTLLLDSVCAKRSKLEAEFELLSGNLGVFDHWAIRPSLDNFIWADAIFWSRVLSFQTQWDSDKSTDDGLASKPDHQTDDLHMVPFLDFANHATYPNIRWQVDPDGLRVWAKESLLKDLDSVENDENRTKSKRREVFLSYGNKPNVELLFLYGFTLHDNPTKTITLAMPMDEDDPYYMPKAHTLMRLGIPPRITVYMDKHDGPCDLVEICKGLWITHESQCLLWLYALNEEDGIGALIEEPDDKICVTQEVEDDEEQMEEADLMDEGSVGRLMLTIQETKIVSKEELRKIIPKLDIYPVLILRSLVLLADRVEFYITRIMETGDKVQIADDLAIVRAINYEIDSQSESRPDTPSSVASPRLPATRRLCNHTGDCLMPTLLEPDQEHPITCRQFEAEMQISSLVSTMKSYRIEEMNQLVQMGNFLGEAQTSCLEESTFIRAYLSRMHSENQEEPQ</sequence>
<dbReference type="PANTHER" id="PTHR13271:SF76">
    <property type="entry name" value="SET DOMAIN-CONTAINING PROTEIN 8"/>
    <property type="match status" value="1"/>
</dbReference>
<dbReference type="EMBL" id="MCFF01000001">
    <property type="protein sequence ID" value="ORZ28788.1"/>
    <property type="molecule type" value="Genomic_DNA"/>
</dbReference>